<dbReference type="InterPro" id="IPR050272">
    <property type="entry name" value="Isochorismatase-like_hydrls"/>
</dbReference>
<reference evidence="3 4" key="1">
    <citation type="submission" date="2023-07" db="EMBL/GenBank/DDBJ databases">
        <title>Functional and genomic diversity of the sorghum phyllosphere microbiome.</title>
        <authorList>
            <person name="Shade A."/>
        </authorList>
    </citation>
    <scope>NUCLEOTIDE SEQUENCE [LARGE SCALE GENOMIC DNA]</scope>
    <source>
        <strain evidence="3 4">SORGH_AS_1207</strain>
    </source>
</reference>
<dbReference type="InterPro" id="IPR036380">
    <property type="entry name" value="Isochorismatase-like_sf"/>
</dbReference>
<sequence>MALPRIRPYTAPTEIPASTLDWRIDPERSVLLVHDMQEHFAGAFVRGAEPFAPAVAAIQSLRETADAAGVPVVYTAQPGGQSPVERGLQLDLWGAGVPSGAGERIIGDLAPRAHDHRLTKWRYDAFVRSGLEDLLADLGRDQIVITGVYAHIGCLMTAASAFMGDRQAFLVADAVADFSREDHEMALSYVARRCGVVTTADQVSRALAGAVAAVPR</sequence>
<evidence type="ECO:0000259" key="2">
    <source>
        <dbReference type="Pfam" id="PF00857"/>
    </source>
</evidence>
<keyword evidence="3" id="KW-0456">Lyase</keyword>
<dbReference type="Gene3D" id="3.40.50.850">
    <property type="entry name" value="Isochorismatase-like"/>
    <property type="match status" value="1"/>
</dbReference>
<keyword evidence="1 3" id="KW-0378">Hydrolase</keyword>
<dbReference type="GO" id="GO:0047527">
    <property type="term" value="F:2,3-dihydroxybenzoate-serine ligase activity"/>
    <property type="evidence" value="ECO:0007669"/>
    <property type="project" value="UniProtKB-EC"/>
</dbReference>
<dbReference type="InterPro" id="IPR016291">
    <property type="entry name" value="Isochorismatase"/>
</dbReference>
<dbReference type="GO" id="GO:0008908">
    <property type="term" value="F:isochorismatase activity"/>
    <property type="evidence" value="ECO:0007669"/>
    <property type="project" value="UniProtKB-EC"/>
</dbReference>
<evidence type="ECO:0000313" key="4">
    <source>
        <dbReference type="Proteomes" id="UP001226691"/>
    </source>
</evidence>
<dbReference type="EMBL" id="JAUTBF010000001">
    <property type="protein sequence ID" value="MDQ1122346.1"/>
    <property type="molecule type" value="Genomic_DNA"/>
</dbReference>
<proteinExistence type="predicted"/>
<dbReference type="EC" id="3.3.2.1" evidence="3"/>
<comment type="caution">
    <text evidence="3">The sequence shown here is derived from an EMBL/GenBank/DDBJ whole genome shotgun (WGS) entry which is preliminary data.</text>
</comment>
<keyword evidence="4" id="KW-1185">Reference proteome</keyword>
<dbReference type="PANTHER" id="PTHR43540">
    <property type="entry name" value="PEROXYUREIDOACRYLATE/UREIDOACRYLATE AMIDOHYDROLASE-RELATED"/>
    <property type="match status" value="1"/>
</dbReference>
<organism evidence="3 4">
    <name type="scientific">Microbacterium trichothecenolyticum</name>
    <name type="common">Aureobacterium trichothecenolyticum</name>
    <dbReference type="NCBI Taxonomy" id="69370"/>
    <lineage>
        <taxon>Bacteria</taxon>
        <taxon>Bacillati</taxon>
        <taxon>Actinomycetota</taxon>
        <taxon>Actinomycetes</taxon>
        <taxon>Micrococcales</taxon>
        <taxon>Microbacteriaceae</taxon>
        <taxon>Microbacterium</taxon>
    </lineage>
</organism>
<dbReference type="SUPFAM" id="SSF52499">
    <property type="entry name" value="Isochorismatase-like hydrolases"/>
    <property type="match status" value="1"/>
</dbReference>
<dbReference type="Pfam" id="PF00857">
    <property type="entry name" value="Isochorismatase"/>
    <property type="match status" value="1"/>
</dbReference>
<evidence type="ECO:0000313" key="3">
    <source>
        <dbReference type="EMBL" id="MDQ1122346.1"/>
    </source>
</evidence>
<dbReference type="RefSeq" id="WP_307480703.1">
    <property type="nucleotide sequence ID" value="NZ_JAUTBF010000001.1"/>
</dbReference>
<feature type="domain" description="Isochorismatase-like" evidence="2">
    <location>
        <begin position="29"/>
        <end position="202"/>
    </location>
</feature>
<name>A0ABU0TRP2_MICTR</name>
<evidence type="ECO:0000256" key="1">
    <source>
        <dbReference type="ARBA" id="ARBA00022801"/>
    </source>
</evidence>
<dbReference type="EC" id="6.3.2.14" evidence="3"/>
<dbReference type="Proteomes" id="UP001226691">
    <property type="component" value="Unassembled WGS sequence"/>
</dbReference>
<dbReference type="GO" id="GO:0016829">
    <property type="term" value="F:lyase activity"/>
    <property type="evidence" value="ECO:0007669"/>
    <property type="project" value="UniProtKB-KW"/>
</dbReference>
<keyword evidence="3" id="KW-0436">Ligase</keyword>
<dbReference type="PANTHER" id="PTHR43540:SF3">
    <property type="entry name" value="ENTEROBACTIN SYNTHASE COMPONENT B"/>
    <property type="match status" value="1"/>
</dbReference>
<protein>
    <submittedName>
        <fullName evidence="3">Bifunctional isochorismate lyase/aryl carrier protein</fullName>
        <ecNumber evidence="3">3.3.2.1</ecNumber>
        <ecNumber evidence="3">6.3.2.14</ecNumber>
    </submittedName>
</protein>
<gene>
    <name evidence="3" type="ORF">QE412_000919</name>
</gene>
<accession>A0ABU0TRP2</accession>
<dbReference type="InterPro" id="IPR000868">
    <property type="entry name" value="Isochorismatase-like_dom"/>
</dbReference>
<dbReference type="PRINTS" id="PR01398">
    <property type="entry name" value="ISCHRISMTASE"/>
</dbReference>